<dbReference type="AlphaFoldDB" id="A0A3A3G9M3"/>
<dbReference type="Proteomes" id="UP000266327">
    <property type="component" value="Unassembled WGS sequence"/>
</dbReference>
<evidence type="ECO:0000256" key="1">
    <source>
        <dbReference type="ARBA" id="ARBA00006987"/>
    </source>
</evidence>
<dbReference type="EMBL" id="QYUQ01000002">
    <property type="protein sequence ID" value="RJG03282.1"/>
    <property type="molecule type" value="Genomic_DNA"/>
</dbReference>
<keyword evidence="4" id="KW-1185">Reference proteome</keyword>
<feature type="chain" id="PRO_5017288093" evidence="2">
    <location>
        <begin position="24"/>
        <end position="320"/>
    </location>
</feature>
<feature type="signal peptide" evidence="2">
    <location>
        <begin position="1"/>
        <end position="23"/>
    </location>
</feature>
<dbReference type="InterPro" id="IPR042100">
    <property type="entry name" value="Bug_dom1"/>
</dbReference>
<dbReference type="CDD" id="cd07012">
    <property type="entry name" value="PBP2_Bug_TTT"/>
    <property type="match status" value="1"/>
</dbReference>
<dbReference type="Pfam" id="PF03401">
    <property type="entry name" value="TctC"/>
    <property type="match status" value="1"/>
</dbReference>
<dbReference type="PIRSF" id="PIRSF017082">
    <property type="entry name" value="YflP"/>
    <property type="match status" value="1"/>
</dbReference>
<dbReference type="Gene3D" id="3.40.190.150">
    <property type="entry name" value="Bordetella uptake gene, domain 1"/>
    <property type="match status" value="1"/>
</dbReference>
<organism evidence="3 4">
    <name type="scientific">Noviherbaspirillum sedimenti</name>
    <dbReference type="NCBI Taxonomy" id="2320865"/>
    <lineage>
        <taxon>Bacteria</taxon>
        <taxon>Pseudomonadati</taxon>
        <taxon>Pseudomonadota</taxon>
        <taxon>Betaproteobacteria</taxon>
        <taxon>Burkholderiales</taxon>
        <taxon>Oxalobacteraceae</taxon>
        <taxon>Noviherbaspirillum</taxon>
    </lineage>
</organism>
<dbReference type="PANTHER" id="PTHR42928">
    <property type="entry name" value="TRICARBOXYLATE-BINDING PROTEIN"/>
    <property type="match status" value="1"/>
</dbReference>
<dbReference type="PANTHER" id="PTHR42928:SF5">
    <property type="entry name" value="BLR1237 PROTEIN"/>
    <property type="match status" value="1"/>
</dbReference>
<dbReference type="SUPFAM" id="SSF53850">
    <property type="entry name" value="Periplasmic binding protein-like II"/>
    <property type="match status" value="1"/>
</dbReference>
<reference evidence="4" key="1">
    <citation type="submission" date="2018-09" db="EMBL/GenBank/DDBJ databases">
        <authorList>
            <person name="Zhu H."/>
        </authorList>
    </citation>
    <scope>NUCLEOTIDE SEQUENCE [LARGE SCALE GENOMIC DNA]</scope>
    <source>
        <strain evidence="4">K1S02-23</strain>
    </source>
</reference>
<protein>
    <submittedName>
        <fullName evidence="3">Tripartite tricarboxylate transporter substrate binding protein</fullName>
    </submittedName>
</protein>
<name>A0A3A3G9M3_9BURK</name>
<gene>
    <name evidence="3" type="ORF">D3878_18200</name>
</gene>
<dbReference type="OrthoDB" id="8678477at2"/>
<comment type="caution">
    <text evidence="3">The sequence shown here is derived from an EMBL/GenBank/DDBJ whole genome shotgun (WGS) entry which is preliminary data.</text>
</comment>
<accession>A0A3A3G9M3</accession>
<sequence length="320" mass="34674">MNKLFKAVCFGLLYMAVVTTANAQEPFPSKPITIVVPFGPGSGSDVVARLLGKRLGDVFGRPVIIENKPGANGTIAAEYVARAKPDGYTLLIGTNSTHGANPGLIKDMHYDPVKDFAPVNRLVIYTSLVVVNQNAPFRTMEDLIEYGKNKELTLATGNASGIVQGETLARQVGWKLLRVPFKSNPPALTEVITGRIDFMFSDVASASALIKAGKLRPLAVTSKTRSALMPNLPTVAELGVVDYDLSGWIALFAPTGTPPAVVEKLNAEATRFLELPDTRSRFLELGGELRPMTVPDFTKWVKQEVARWTRLVKEAGIQPE</sequence>
<dbReference type="InterPro" id="IPR005064">
    <property type="entry name" value="BUG"/>
</dbReference>
<keyword evidence="2" id="KW-0732">Signal</keyword>
<proteinExistence type="inferred from homology"/>
<evidence type="ECO:0000313" key="3">
    <source>
        <dbReference type="EMBL" id="RJG03282.1"/>
    </source>
</evidence>
<dbReference type="RefSeq" id="WP_119786777.1">
    <property type="nucleotide sequence ID" value="NZ_QYUQ01000002.1"/>
</dbReference>
<evidence type="ECO:0000256" key="2">
    <source>
        <dbReference type="SAM" id="SignalP"/>
    </source>
</evidence>
<dbReference type="Gene3D" id="3.40.190.10">
    <property type="entry name" value="Periplasmic binding protein-like II"/>
    <property type="match status" value="1"/>
</dbReference>
<evidence type="ECO:0000313" key="4">
    <source>
        <dbReference type="Proteomes" id="UP000266327"/>
    </source>
</evidence>
<comment type="similarity">
    <text evidence="1">Belongs to the UPF0065 (bug) family.</text>
</comment>